<evidence type="ECO:0000313" key="6">
    <source>
        <dbReference type="Proteomes" id="UP000785200"/>
    </source>
</evidence>
<keyword evidence="1" id="KW-0285">Flavoprotein</keyword>
<keyword evidence="6" id="KW-1185">Reference proteome</keyword>
<dbReference type="OrthoDB" id="2096480at2759"/>
<dbReference type="Gene3D" id="3.50.50.60">
    <property type="entry name" value="FAD/NAD(P)-binding domain"/>
    <property type="match status" value="2"/>
</dbReference>
<dbReference type="Pfam" id="PF01494">
    <property type="entry name" value="FAD_binding_3"/>
    <property type="match status" value="2"/>
</dbReference>
<dbReference type="InterPro" id="IPR050641">
    <property type="entry name" value="RIFMO-like"/>
</dbReference>
<dbReference type="Pfam" id="PF21274">
    <property type="entry name" value="Rng_hyd_C"/>
    <property type="match status" value="1"/>
</dbReference>
<dbReference type="Gene3D" id="3.40.30.120">
    <property type="match status" value="1"/>
</dbReference>
<feature type="domain" description="FAD-binding" evidence="4">
    <location>
        <begin position="9"/>
        <end position="187"/>
    </location>
</feature>
<dbReference type="GO" id="GO:0071949">
    <property type="term" value="F:FAD binding"/>
    <property type="evidence" value="ECO:0007669"/>
    <property type="project" value="InterPro"/>
</dbReference>
<dbReference type="PRINTS" id="PR00420">
    <property type="entry name" value="RNGMNOXGNASE"/>
</dbReference>
<evidence type="ECO:0000256" key="1">
    <source>
        <dbReference type="ARBA" id="ARBA00022630"/>
    </source>
</evidence>
<reference evidence="5" key="1">
    <citation type="submission" date="2019-07" db="EMBL/GenBank/DDBJ databases">
        <title>Hyphodiscus hymeniophilus genome sequencing and assembly.</title>
        <authorList>
            <person name="Kramer G."/>
            <person name="Nodwell J."/>
        </authorList>
    </citation>
    <scope>NUCLEOTIDE SEQUENCE</scope>
    <source>
        <strain evidence="5">ATCC 34498</strain>
    </source>
</reference>
<evidence type="ECO:0000313" key="5">
    <source>
        <dbReference type="EMBL" id="KAG0646843.1"/>
    </source>
</evidence>
<keyword evidence="2" id="KW-0274">FAD</keyword>
<accession>A0A9P7AUH5</accession>
<comment type="caution">
    <text evidence="5">The sequence shown here is derived from an EMBL/GenBank/DDBJ whole genome shotgun (WGS) entry which is preliminary data.</text>
</comment>
<dbReference type="InterPro" id="IPR036188">
    <property type="entry name" value="FAD/NAD-bd_sf"/>
</dbReference>
<evidence type="ECO:0000259" key="4">
    <source>
        <dbReference type="Pfam" id="PF01494"/>
    </source>
</evidence>
<gene>
    <name evidence="5" type="ORF">D0Z07_6398</name>
</gene>
<dbReference type="SUPFAM" id="SSF51905">
    <property type="entry name" value="FAD/NAD(P)-binding domain"/>
    <property type="match status" value="1"/>
</dbReference>
<keyword evidence="3" id="KW-0560">Oxidoreductase</keyword>
<dbReference type="AlphaFoldDB" id="A0A9P7AUH5"/>
<name>A0A9P7AUH5_9HELO</name>
<evidence type="ECO:0000256" key="2">
    <source>
        <dbReference type="ARBA" id="ARBA00022827"/>
    </source>
</evidence>
<dbReference type="GO" id="GO:0016709">
    <property type="term" value="F:oxidoreductase activity, acting on paired donors, with incorporation or reduction of molecular oxygen, NAD(P)H as one donor, and incorporation of one atom of oxygen"/>
    <property type="evidence" value="ECO:0007669"/>
    <property type="project" value="UniProtKB-ARBA"/>
</dbReference>
<proteinExistence type="predicted"/>
<dbReference type="PANTHER" id="PTHR43004:SF21">
    <property type="entry name" value="FAD-BINDING DOMAIN-CONTAINING PROTEIN-RELATED"/>
    <property type="match status" value="1"/>
</dbReference>
<protein>
    <submittedName>
        <fullName evidence="5">FAD-dependent monooxygenase apdD</fullName>
    </submittedName>
</protein>
<evidence type="ECO:0000256" key="3">
    <source>
        <dbReference type="ARBA" id="ARBA00023002"/>
    </source>
</evidence>
<organism evidence="5 6">
    <name type="scientific">Hyphodiscus hymeniophilus</name>
    <dbReference type="NCBI Taxonomy" id="353542"/>
    <lineage>
        <taxon>Eukaryota</taxon>
        <taxon>Fungi</taxon>
        <taxon>Dikarya</taxon>
        <taxon>Ascomycota</taxon>
        <taxon>Pezizomycotina</taxon>
        <taxon>Leotiomycetes</taxon>
        <taxon>Helotiales</taxon>
        <taxon>Hyphodiscaceae</taxon>
        <taxon>Hyphodiscus</taxon>
    </lineage>
</organism>
<dbReference type="EMBL" id="VNKQ01000014">
    <property type="protein sequence ID" value="KAG0646843.1"/>
    <property type="molecule type" value="Genomic_DNA"/>
</dbReference>
<sequence length="549" mass="61053">MGSIKLPSETEILIVGGGPVGMFAAFRLARLGQSCVLVEKNTYTTVHPKMEYTSFRTMEIYRHIGLIDHILPHGVPETFPMDDIYATGLGDKNFPEPIARIDTPSAVKLRKIWAQSNDGSHPREPSMRQSQIIFEKLMKTLVEKEPLVHAYWGYSLESLIEDDGLVSSTIVGSSGDPTVIKSRYVIGPLELAYVHFRTKEYEKMQSKGNFWHLTMVNGVLVVAQDEIDTYTVHRIVPPGVSFDMEKPVEFINDSLGGIGGHFEVTVDEVIAHGKWRSELATSESFRSRKGRIFLAGDSAHQLSPVGGHGMNSGIQDAYDLSWKLAAVLHGWGGKALLDSYDRERRPVAELNKRMAVKATMEVAIPRLTKAQEIGMDNLNADTEYGQRCREELRDFVLPGRWIHDQDGTKMGYRYNDSPIIIPDPSTPEPPTSITKYFPSTWPGARAPHVFLSDGKTSIFDLYGPGFTIVDFTDAGKASEMFVTAASKLSIPITRVHLPKEAHCKAIWERDVVLVRPDGFVAWRSPLQEAEEAGPGEIQKVLLFVAGRSG</sequence>
<keyword evidence="5" id="KW-0503">Monooxygenase</keyword>
<feature type="domain" description="FAD-binding" evidence="4">
    <location>
        <begin position="286"/>
        <end position="350"/>
    </location>
</feature>
<dbReference type="PANTHER" id="PTHR43004">
    <property type="entry name" value="TRK SYSTEM POTASSIUM UPTAKE PROTEIN"/>
    <property type="match status" value="1"/>
</dbReference>
<dbReference type="Proteomes" id="UP000785200">
    <property type="component" value="Unassembled WGS sequence"/>
</dbReference>
<dbReference type="InterPro" id="IPR002938">
    <property type="entry name" value="FAD-bd"/>
</dbReference>